<evidence type="ECO:0000256" key="6">
    <source>
        <dbReference type="ARBA" id="ARBA00023163"/>
    </source>
</evidence>
<evidence type="ECO:0000313" key="10">
    <source>
        <dbReference type="Proteomes" id="UP000199544"/>
    </source>
</evidence>
<keyword evidence="6" id="KW-0804">Transcription</keyword>
<protein>
    <recommendedName>
        <fullName evidence="2">Negative regulator of flagellin synthesis</fullName>
    </recommendedName>
</protein>
<evidence type="ECO:0000256" key="1">
    <source>
        <dbReference type="ARBA" id="ARBA00005322"/>
    </source>
</evidence>
<dbReference type="GO" id="GO:0045892">
    <property type="term" value="P:negative regulation of DNA-templated transcription"/>
    <property type="evidence" value="ECO:0007669"/>
    <property type="project" value="InterPro"/>
</dbReference>
<evidence type="ECO:0000256" key="7">
    <source>
        <dbReference type="SAM" id="MobiDB-lite"/>
    </source>
</evidence>
<evidence type="ECO:0000259" key="8">
    <source>
        <dbReference type="Pfam" id="PF04316"/>
    </source>
</evidence>
<evidence type="ECO:0000256" key="2">
    <source>
        <dbReference type="ARBA" id="ARBA00017823"/>
    </source>
</evidence>
<accession>A0A1G9XZP9</accession>
<proteinExistence type="inferred from homology"/>
<dbReference type="AlphaFoldDB" id="A0A1G9XZP9"/>
<dbReference type="Proteomes" id="UP000199544">
    <property type="component" value="Unassembled WGS sequence"/>
</dbReference>
<feature type="region of interest" description="Disordered" evidence="7">
    <location>
        <begin position="1"/>
        <end position="21"/>
    </location>
</feature>
<dbReference type="NCBIfam" id="TIGR03824">
    <property type="entry name" value="FlgM_jcvi"/>
    <property type="match status" value="1"/>
</dbReference>
<comment type="similarity">
    <text evidence="1">Belongs to the FlgM family.</text>
</comment>
<sequence length="87" mass="10431">MKINSINHVNMNPYTRQNQPYSMKKEEMMNKSDELQISTEAKELQSSKQISTSRQEKLQDLKDRIEAGQYHADPMEVARKFYEYWKN</sequence>
<evidence type="ECO:0000256" key="5">
    <source>
        <dbReference type="ARBA" id="ARBA00023015"/>
    </source>
</evidence>
<organism evidence="9 10">
    <name type="scientific">Fictibacillus solisalsi</name>
    <dbReference type="NCBI Taxonomy" id="459525"/>
    <lineage>
        <taxon>Bacteria</taxon>
        <taxon>Bacillati</taxon>
        <taxon>Bacillota</taxon>
        <taxon>Bacilli</taxon>
        <taxon>Bacillales</taxon>
        <taxon>Fictibacillaceae</taxon>
        <taxon>Fictibacillus</taxon>
    </lineage>
</organism>
<dbReference type="InterPro" id="IPR031316">
    <property type="entry name" value="FlgM_C"/>
</dbReference>
<dbReference type="EMBL" id="FNHW01000001">
    <property type="protein sequence ID" value="SDN02257.1"/>
    <property type="molecule type" value="Genomic_DNA"/>
</dbReference>
<dbReference type="OrthoDB" id="2991036at2"/>
<evidence type="ECO:0000313" key="9">
    <source>
        <dbReference type="EMBL" id="SDN02257.1"/>
    </source>
</evidence>
<gene>
    <name evidence="9" type="ORF">SAMN04488137_3112</name>
</gene>
<keyword evidence="4" id="KW-1005">Bacterial flagellum biogenesis</keyword>
<dbReference type="Pfam" id="PF04316">
    <property type="entry name" value="FlgM"/>
    <property type="match status" value="1"/>
</dbReference>
<dbReference type="SUPFAM" id="SSF101498">
    <property type="entry name" value="Anti-sigma factor FlgM"/>
    <property type="match status" value="1"/>
</dbReference>
<evidence type="ECO:0000256" key="4">
    <source>
        <dbReference type="ARBA" id="ARBA00022795"/>
    </source>
</evidence>
<dbReference type="RefSeq" id="WP_090235786.1">
    <property type="nucleotide sequence ID" value="NZ_FNHW01000001.1"/>
</dbReference>
<dbReference type="STRING" id="459525.SAMN04488137_3112"/>
<dbReference type="InterPro" id="IPR007412">
    <property type="entry name" value="FlgM"/>
</dbReference>
<keyword evidence="10" id="KW-1185">Reference proteome</keyword>
<keyword evidence="5" id="KW-0805">Transcription regulation</keyword>
<keyword evidence="3" id="KW-0678">Repressor</keyword>
<evidence type="ECO:0000256" key="3">
    <source>
        <dbReference type="ARBA" id="ARBA00022491"/>
    </source>
</evidence>
<name>A0A1G9XZP9_9BACL</name>
<dbReference type="InterPro" id="IPR035890">
    <property type="entry name" value="Anti-sigma-28_factor_FlgM_sf"/>
</dbReference>
<feature type="domain" description="Anti-sigma-28 factor FlgM C-terminal" evidence="8">
    <location>
        <begin position="33"/>
        <end position="81"/>
    </location>
</feature>
<dbReference type="GO" id="GO:0044781">
    <property type="term" value="P:bacterial-type flagellum organization"/>
    <property type="evidence" value="ECO:0007669"/>
    <property type="project" value="UniProtKB-KW"/>
</dbReference>
<reference evidence="10" key="1">
    <citation type="submission" date="2016-10" db="EMBL/GenBank/DDBJ databases">
        <authorList>
            <person name="Varghese N."/>
            <person name="Submissions S."/>
        </authorList>
    </citation>
    <scope>NUCLEOTIDE SEQUENCE [LARGE SCALE GENOMIC DNA]</scope>
    <source>
        <strain evidence="10">CGMCC 1.6854</strain>
    </source>
</reference>